<reference evidence="3" key="1">
    <citation type="submission" date="2020-10" db="EMBL/GenBank/DDBJ databases">
        <authorList>
            <person name="Gilroy R."/>
        </authorList>
    </citation>
    <scope>NUCLEOTIDE SEQUENCE</scope>
    <source>
        <strain evidence="3">G3-8215</strain>
    </source>
</reference>
<name>A0A940DT87_9BACT</name>
<reference evidence="3" key="2">
    <citation type="journal article" date="2021" name="PeerJ">
        <title>Extensive microbial diversity within the chicken gut microbiome revealed by metagenomics and culture.</title>
        <authorList>
            <person name="Gilroy R."/>
            <person name="Ravi A."/>
            <person name="Getino M."/>
            <person name="Pursley I."/>
            <person name="Horton D.L."/>
            <person name="Alikhan N.F."/>
            <person name="Baker D."/>
            <person name="Gharbi K."/>
            <person name="Hall N."/>
            <person name="Watson M."/>
            <person name="Adriaenssens E.M."/>
            <person name="Foster-Nyarko E."/>
            <person name="Jarju S."/>
            <person name="Secka A."/>
            <person name="Antonio M."/>
            <person name="Oren A."/>
            <person name="Chaudhuri R.R."/>
            <person name="La Ragione R."/>
            <person name="Hildebrand F."/>
            <person name="Pallen M.J."/>
        </authorList>
    </citation>
    <scope>NUCLEOTIDE SEQUENCE</scope>
    <source>
        <strain evidence="3">G3-8215</strain>
    </source>
</reference>
<feature type="transmembrane region" description="Helical" evidence="2">
    <location>
        <begin position="20"/>
        <end position="43"/>
    </location>
</feature>
<evidence type="ECO:0000256" key="2">
    <source>
        <dbReference type="SAM" id="Phobius"/>
    </source>
</evidence>
<dbReference type="EMBL" id="JADILV010000061">
    <property type="protein sequence ID" value="MBO8484220.1"/>
    <property type="molecule type" value="Genomic_DNA"/>
</dbReference>
<feature type="region of interest" description="Disordered" evidence="1">
    <location>
        <begin position="208"/>
        <end position="236"/>
    </location>
</feature>
<evidence type="ECO:0000256" key="1">
    <source>
        <dbReference type="SAM" id="MobiDB-lite"/>
    </source>
</evidence>
<accession>A0A940DT87</accession>
<evidence type="ECO:0000313" key="3">
    <source>
        <dbReference type="EMBL" id="MBO8484220.1"/>
    </source>
</evidence>
<keyword evidence="2" id="KW-0812">Transmembrane</keyword>
<protein>
    <submittedName>
        <fullName evidence="3">Uncharacterized protein</fullName>
    </submittedName>
</protein>
<keyword evidence="2" id="KW-0472">Membrane</keyword>
<organism evidence="3 4">
    <name type="scientific">Candidatus Cryptobacteroides avicola</name>
    <dbReference type="NCBI Taxonomy" id="2840757"/>
    <lineage>
        <taxon>Bacteria</taxon>
        <taxon>Pseudomonadati</taxon>
        <taxon>Bacteroidota</taxon>
        <taxon>Bacteroidia</taxon>
        <taxon>Bacteroidales</taxon>
        <taxon>Candidatus Cryptobacteroides</taxon>
    </lineage>
</organism>
<sequence length="236" mass="26919">MEKSGNSELNTSNGDLISKIVKWAQLVLVLVCASAVIAALIIYSLKIKNETIHYTFNHTICTDSLGVISAESRALADSIFNEIQKHEKILEDKYQYFIEQKSNTQDLLTIGSIIMGIIVSMVGFFGYSTIQSIEEKAKKIGEDAAKDKFNDTNRELINKRFAELKTEKLWPEFNKRIDDKLNKFENKKMSDIDDLRIQIDSIQDDLKKNYQQSDKIQKPSTDDIGAEEVKPEPNEF</sequence>
<keyword evidence="2" id="KW-1133">Transmembrane helix</keyword>
<feature type="transmembrane region" description="Helical" evidence="2">
    <location>
        <begin position="107"/>
        <end position="127"/>
    </location>
</feature>
<dbReference type="Proteomes" id="UP000725002">
    <property type="component" value="Unassembled WGS sequence"/>
</dbReference>
<gene>
    <name evidence="3" type="ORF">IAB75_08935</name>
</gene>
<feature type="compositionally biased region" description="Basic and acidic residues" evidence="1">
    <location>
        <begin position="215"/>
        <end position="236"/>
    </location>
</feature>
<evidence type="ECO:0000313" key="4">
    <source>
        <dbReference type="Proteomes" id="UP000725002"/>
    </source>
</evidence>
<comment type="caution">
    <text evidence="3">The sequence shown here is derived from an EMBL/GenBank/DDBJ whole genome shotgun (WGS) entry which is preliminary data.</text>
</comment>
<dbReference type="AlphaFoldDB" id="A0A940DT87"/>
<proteinExistence type="predicted"/>